<dbReference type="Proteomes" id="UP000193498">
    <property type="component" value="Unassembled WGS sequence"/>
</dbReference>
<feature type="region of interest" description="Disordered" evidence="1">
    <location>
        <begin position="291"/>
        <end position="339"/>
    </location>
</feature>
<evidence type="ECO:0000313" key="2">
    <source>
        <dbReference type="EMBL" id="ORX96311.1"/>
    </source>
</evidence>
<dbReference type="EMBL" id="MCFE01000157">
    <property type="protein sequence ID" value="ORX96311.1"/>
    <property type="molecule type" value="Genomic_DNA"/>
</dbReference>
<dbReference type="InParanoid" id="A0A1Y1YE35"/>
<evidence type="ECO:0000256" key="1">
    <source>
        <dbReference type="SAM" id="MobiDB-lite"/>
    </source>
</evidence>
<sequence length="349" mass="36949">MTGSSSVDSWAVELECPKVSCNFLLTVISNMEALDTNVRETKQELVAKLPPAIQGILGGGGGADAGTRDVQDRGFLDNMMQKVTSTVGNVFENLEQKLAQISQDQVDRASTGTVDYLTNSIVTECKQTISNKLGGAGTKEASREIGGEGEKDRALNAEFLQQGRQSVINLALERVRPHVHQAGQDIYNKLTENMPGAVRDALNPVGGSASRGILDQGLGQILEKVKAVVQQVAGNIMPVFENSIMQNIERELNQKVPTQDMVVNIIQQFASGVNIGGFNLGNVVGSILGGGHGQNQAQAQVPNNPNGGGFEQAGNNQPSGGYNQQPANNQSSNFGNMLGGLINNLSGQH</sequence>
<gene>
    <name evidence="2" type="ORF">K493DRAFT_350888</name>
</gene>
<protein>
    <submittedName>
        <fullName evidence="2">Uncharacterized protein</fullName>
    </submittedName>
</protein>
<dbReference type="OrthoDB" id="2420101at2759"/>
<dbReference type="AlphaFoldDB" id="A0A1Y1YE35"/>
<organism evidence="2 3">
    <name type="scientific">Basidiobolus meristosporus CBS 931.73</name>
    <dbReference type="NCBI Taxonomy" id="1314790"/>
    <lineage>
        <taxon>Eukaryota</taxon>
        <taxon>Fungi</taxon>
        <taxon>Fungi incertae sedis</taxon>
        <taxon>Zoopagomycota</taxon>
        <taxon>Entomophthoromycotina</taxon>
        <taxon>Basidiobolomycetes</taxon>
        <taxon>Basidiobolales</taxon>
        <taxon>Basidiobolaceae</taxon>
        <taxon>Basidiobolus</taxon>
    </lineage>
</organism>
<feature type="compositionally biased region" description="Low complexity" evidence="1">
    <location>
        <begin position="294"/>
        <end position="305"/>
    </location>
</feature>
<reference evidence="2 3" key="1">
    <citation type="submission" date="2016-07" db="EMBL/GenBank/DDBJ databases">
        <title>Pervasive Adenine N6-methylation of Active Genes in Fungi.</title>
        <authorList>
            <consortium name="DOE Joint Genome Institute"/>
            <person name="Mondo S.J."/>
            <person name="Dannebaum R.O."/>
            <person name="Kuo R.C."/>
            <person name="Labutti K."/>
            <person name="Haridas S."/>
            <person name="Kuo A."/>
            <person name="Salamov A."/>
            <person name="Ahrendt S.R."/>
            <person name="Lipzen A."/>
            <person name="Sullivan W."/>
            <person name="Andreopoulos W.B."/>
            <person name="Clum A."/>
            <person name="Lindquist E."/>
            <person name="Daum C."/>
            <person name="Ramamoorthy G.K."/>
            <person name="Gryganskyi A."/>
            <person name="Culley D."/>
            <person name="Magnuson J.K."/>
            <person name="James T.Y."/>
            <person name="O'Malley M.A."/>
            <person name="Stajich J.E."/>
            <person name="Spatafora J.W."/>
            <person name="Visel A."/>
            <person name="Grigoriev I.V."/>
        </authorList>
    </citation>
    <scope>NUCLEOTIDE SEQUENCE [LARGE SCALE GENOMIC DNA]</scope>
    <source>
        <strain evidence="2 3">CBS 931.73</strain>
    </source>
</reference>
<name>A0A1Y1YE35_9FUNG</name>
<accession>A0A1Y1YE35</accession>
<proteinExistence type="predicted"/>
<evidence type="ECO:0000313" key="3">
    <source>
        <dbReference type="Proteomes" id="UP000193498"/>
    </source>
</evidence>
<comment type="caution">
    <text evidence="2">The sequence shown here is derived from an EMBL/GenBank/DDBJ whole genome shotgun (WGS) entry which is preliminary data.</text>
</comment>
<feature type="compositionally biased region" description="Polar residues" evidence="1">
    <location>
        <begin position="313"/>
        <end position="335"/>
    </location>
</feature>
<keyword evidence="3" id="KW-1185">Reference proteome</keyword>